<dbReference type="EMBL" id="CATNWA010020774">
    <property type="protein sequence ID" value="CAI9619854.1"/>
    <property type="molecule type" value="Genomic_DNA"/>
</dbReference>
<reference evidence="1" key="1">
    <citation type="submission" date="2023-05" db="EMBL/GenBank/DDBJ databases">
        <authorList>
            <person name="Stuckert A."/>
        </authorList>
    </citation>
    <scope>NUCLEOTIDE SEQUENCE</scope>
</reference>
<evidence type="ECO:0008006" key="3">
    <source>
        <dbReference type="Google" id="ProtNLM"/>
    </source>
</evidence>
<sequence length="88" mass="10081">MLLQSCLYILRLVKHTISCSYYCAGMELCFEMQRLNLFELLNTVNVCLLQEQPQRNKTYVVKNTNSPGDIAQVFLCLVLLLGQSMCDV</sequence>
<proteinExistence type="predicted"/>
<accession>A0ABN9HEP2</accession>
<protein>
    <recommendedName>
        <fullName evidence="3">Secreted protein</fullName>
    </recommendedName>
</protein>
<evidence type="ECO:0000313" key="1">
    <source>
        <dbReference type="EMBL" id="CAI9619854.1"/>
    </source>
</evidence>
<evidence type="ECO:0000313" key="2">
    <source>
        <dbReference type="Proteomes" id="UP001162483"/>
    </source>
</evidence>
<keyword evidence="2" id="KW-1185">Reference proteome</keyword>
<gene>
    <name evidence="1" type="ORF">SPARVUS_LOCUS15896901</name>
</gene>
<organism evidence="1 2">
    <name type="scientific">Staurois parvus</name>
    <dbReference type="NCBI Taxonomy" id="386267"/>
    <lineage>
        <taxon>Eukaryota</taxon>
        <taxon>Metazoa</taxon>
        <taxon>Chordata</taxon>
        <taxon>Craniata</taxon>
        <taxon>Vertebrata</taxon>
        <taxon>Euteleostomi</taxon>
        <taxon>Amphibia</taxon>
        <taxon>Batrachia</taxon>
        <taxon>Anura</taxon>
        <taxon>Neobatrachia</taxon>
        <taxon>Ranoidea</taxon>
        <taxon>Ranidae</taxon>
        <taxon>Staurois</taxon>
    </lineage>
</organism>
<dbReference type="Proteomes" id="UP001162483">
    <property type="component" value="Unassembled WGS sequence"/>
</dbReference>
<comment type="caution">
    <text evidence="1">The sequence shown here is derived from an EMBL/GenBank/DDBJ whole genome shotgun (WGS) entry which is preliminary data.</text>
</comment>
<feature type="non-terminal residue" evidence="1">
    <location>
        <position position="88"/>
    </location>
</feature>
<name>A0ABN9HEP2_9NEOB</name>